<feature type="transmembrane region" description="Helical" evidence="2">
    <location>
        <begin position="455"/>
        <end position="473"/>
    </location>
</feature>
<keyword evidence="3" id="KW-0732">Signal</keyword>
<gene>
    <name evidence="4" type="ORF">RGQ29_002058</name>
</gene>
<keyword evidence="5" id="KW-1185">Reference proteome</keyword>
<dbReference type="InterPro" id="IPR040346">
    <property type="entry name" value="GEX1/Brambleberry"/>
</dbReference>
<reference evidence="4 5" key="1">
    <citation type="journal article" date="2023" name="G3 (Bethesda)">
        <title>A haplotype-resolved chromosome-scale genome for Quercus rubra L. provides insights into the genetics of adaptive traits for red oak species.</title>
        <authorList>
            <person name="Kapoor B."/>
            <person name="Jenkins J."/>
            <person name="Schmutz J."/>
            <person name="Zhebentyayeva T."/>
            <person name="Kuelheim C."/>
            <person name="Coggeshall M."/>
            <person name="Heim C."/>
            <person name="Lasky J.R."/>
            <person name="Leites L."/>
            <person name="Islam-Faridi N."/>
            <person name="Romero-Severson J."/>
            <person name="DeLeo V.L."/>
            <person name="Lucas S.M."/>
            <person name="Lazic D."/>
            <person name="Gailing O."/>
            <person name="Carlson J."/>
            <person name="Staton M."/>
        </authorList>
    </citation>
    <scope>NUCLEOTIDE SEQUENCE [LARGE SCALE GENOMIC DNA]</scope>
    <source>
        <strain evidence="4">Pseudo-F2</strain>
    </source>
</reference>
<feature type="chain" id="PRO_5043007846" description="Protein GAMETE EXPRESSED 1" evidence="3">
    <location>
        <begin position="23"/>
        <end position="590"/>
    </location>
</feature>
<feature type="coiled-coil region" evidence="1">
    <location>
        <begin position="265"/>
        <end position="292"/>
    </location>
</feature>
<evidence type="ECO:0000256" key="1">
    <source>
        <dbReference type="SAM" id="Coils"/>
    </source>
</evidence>
<feature type="transmembrane region" description="Helical" evidence="2">
    <location>
        <begin position="485"/>
        <end position="508"/>
    </location>
</feature>
<keyword evidence="2" id="KW-0472">Membrane</keyword>
<dbReference type="PANTHER" id="PTHR33538:SF2">
    <property type="entry name" value="PROTEIN GAMETE EXPRESSED 1"/>
    <property type="match status" value="1"/>
</dbReference>
<dbReference type="PANTHER" id="PTHR33538">
    <property type="entry name" value="PROTEIN GAMETE EXPRESSED 1"/>
    <property type="match status" value="1"/>
</dbReference>
<feature type="transmembrane region" description="Helical" evidence="2">
    <location>
        <begin position="426"/>
        <end position="443"/>
    </location>
</feature>
<accession>A0AAN7GAN9</accession>
<keyword evidence="2" id="KW-1133">Transmembrane helix</keyword>
<sequence>MGHHRHLLLLLILISCSTKCMSWGWFSSSAETQFDEKAFDTKYNSGPAKFSMEVFNDQKGARLVESARMKLGGTNSCWQNAYRNLFAGCSDIFAGDEKRSRFAWHLGDCFQKESGRLPFPPCDPKSAMTKCLKGLNEHAHKVYLEFYLETNSICHQLQAQAFKQQTERLVNELKVSALLAEDKLKIIEGKTESLLQNSSEIYDSLNSIDTRIQLVARTTKNVGDHIDVVLKHSEALYEQSKKLAASQSELQEGQVEMRKSLVDGMAMLNDSYKSLGQEIDNLKNEAIEIEKGINKVGDAMFMKMKNLQIKADDIWNLTGISLDKQQEVIDGQSTALEGLQNLTKLQSEALEDSRSTLQQFAEYGHRQQEELLQGQEQLQRIHDHLMENSKSILAAQESFESKQANMFVALDKLFALHNAMLLESRLIKAIFVYCLSIFIIYIFTSTKQTYKVRPWLYIGLFATFVIEVAIFRLATNDNIEQSTWIINLVRSLFALLASIQIIHAICTYRDYEALNHQMLLTLIEQINGMQRNEELSWDMDSDVNWSSWIDTDLPEDVNNFEDPDYMLREEVGENSIMTTSIRRNYNLRRK</sequence>
<dbReference type="PROSITE" id="PS51257">
    <property type="entry name" value="PROKAR_LIPOPROTEIN"/>
    <property type="match status" value="1"/>
</dbReference>
<name>A0AAN7GAN9_QUERU</name>
<keyword evidence="2" id="KW-0812">Transmembrane</keyword>
<comment type="caution">
    <text evidence="4">The sequence shown here is derived from an EMBL/GenBank/DDBJ whole genome shotgun (WGS) entry which is preliminary data.</text>
</comment>
<protein>
    <recommendedName>
        <fullName evidence="6">Protein GAMETE EXPRESSED 1</fullName>
    </recommendedName>
</protein>
<evidence type="ECO:0000313" key="4">
    <source>
        <dbReference type="EMBL" id="KAK4608490.1"/>
    </source>
</evidence>
<feature type="signal peptide" evidence="3">
    <location>
        <begin position="1"/>
        <end position="22"/>
    </location>
</feature>
<keyword evidence="1" id="KW-0175">Coiled coil</keyword>
<evidence type="ECO:0008006" key="6">
    <source>
        <dbReference type="Google" id="ProtNLM"/>
    </source>
</evidence>
<evidence type="ECO:0000256" key="2">
    <source>
        <dbReference type="SAM" id="Phobius"/>
    </source>
</evidence>
<dbReference type="AlphaFoldDB" id="A0AAN7GAN9"/>
<proteinExistence type="predicted"/>
<evidence type="ECO:0000256" key="3">
    <source>
        <dbReference type="SAM" id="SignalP"/>
    </source>
</evidence>
<dbReference type="EMBL" id="JAXUIC010000001">
    <property type="protein sequence ID" value="KAK4608490.1"/>
    <property type="molecule type" value="Genomic_DNA"/>
</dbReference>
<organism evidence="4 5">
    <name type="scientific">Quercus rubra</name>
    <name type="common">Northern red oak</name>
    <name type="synonym">Quercus borealis</name>
    <dbReference type="NCBI Taxonomy" id="3512"/>
    <lineage>
        <taxon>Eukaryota</taxon>
        <taxon>Viridiplantae</taxon>
        <taxon>Streptophyta</taxon>
        <taxon>Embryophyta</taxon>
        <taxon>Tracheophyta</taxon>
        <taxon>Spermatophyta</taxon>
        <taxon>Magnoliopsida</taxon>
        <taxon>eudicotyledons</taxon>
        <taxon>Gunneridae</taxon>
        <taxon>Pentapetalae</taxon>
        <taxon>rosids</taxon>
        <taxon>fabids</taxon>
        <taxon>Fagales</taxon>
        <taxon>Fagaceae</taxon>
        <taxon>Quercus</taxon>
    </lineage>
</organism>
<dbReference type="Proteomes" id="UP001324115">
    <property type="component" value="Unassembled WGS sequence"/>
</dbReference>
<evidence type="ECO:0000313" key="5">
    <source>
        <dbReference type="Proteomes" id="UP001324115"/>
    </source>
</evidence>